<dbReference type="GO" id="GO:0003886">
    <property type="term" value="F:DNA (cytosine-5-)-methyltransferase activity"/>
    <property type="evidence" value="ECO:0007669"/>
    <property type="project" value="UniProtKB-EC"/>
</dbReference>
<evidence type="ECO:0000256" key="5">
    <source>
        <dbReference type="PROSITE-ProRule" id="PRU01016"/>
    </source>
</evidence>
<feature type="compositionally biased region" description="Acidic residues" evidence="7">
    <location>
        <begin position="291"/>
        <end position="308"/>
    </location>
</feature>
<evidence type="ECO:0000256" key="7">
    <source>
        <dbReference type="SAM" id="MobiDB-lite"/>
    </source>
</evidence>
<feature type="region of interest" description="Disordered" evidence="7">
    <location>
        <begin position="83"/>
        <end position="314"/>
    </location>
</feature>
<dbReference type="Proteomes" id="UP001054902">
    <property type="component" value="Unassembled WGS sequence"/>
</dbReference>
<dbReference type="Gene3D" id="3.90.120.10">
    <property type="entry name" value="DNA Methylase, subunit A, domain 2"/>
    <property type="match status" value="1"/>
</dbReference>
<dbReference type="GO" id="GO:0003677">
    <property type="term" value="F:DNA binding"/>
    <property type="evidence" value="ECO:0007669"/>
    <property type="project" value="TreeGrafter"/>
</dbReference>
<evidence type="ECO:0000313" key="9">
    <source>
        <dbReference type="Proteomes" id="UP001054902"/>
    </source>
</evidence>
<dbReference type="EC" id="2.1.1.37" evidence="1"/>
<dbReference type="Gene3D" id="3.40.50.150">
    <property type="entry name" value="Vaccinia Virus protein VP39"/>
    <property type="match status" value="1"/>
</dbReference>
<keyword evidence="3 5" id="KW-0808">Transferase</keyword>
<dbReference type="Pfam" id="PF00145">
    <property type="entry name" value="DNA_methylase"/>
    <property type="match status" value="2"/>
</dbReference>
<dbReference type="GO" id="GO:0032259">
    <property type="term" value="P:methylation"/>
    <property type="evidence" value="ECO:0007669"/>
    <property type="project" value="UniProtKB-KW"/>
</dbReference>
<keyword evidence="4 5" id="KW-0949">S-adenosyl-L-methionine</keyword>
<dbReference type="InterPro" id="IPR029063">
    <property type="entry name" value="SAM-dependent_MTases_sf"/>
</dbReference>
<dbReference type="PANTHER" id="PTHR10629">
    <property type="entry name" value="CYTOSINE-SPECIFIC METHYLTRANSFERASE"/>
    <property type="match status" value="1"/>
</dbReference>
<feature type="compositionally biased region" description="Basic and acidic residues" evidence="7">
    <location>
        <begin position="179"/>
        <end position="189"/>
    </location>
</feature>
<comment type="similarity">
    <text evidence="5">Belongs to the class I-like SAM-binding methyltransferase superfamily. C5-methyltransferase family.</text>
</comment>
<dbReference type="SUPFAM" id="SSF53335">
    <property type="entry name" value="S-adenosyl-L-methionine-dependent methyltransferases"/>
    <property type="match status" value="1"/>
</dbReference>
<feature type="active site" evidence="5">
    <location>
        <position position="567"/>
    </location>
</feature>
<evidence type="ECO:0000256" key="2">
    <source>
        <dbReference type="ARBA" id="ARBA00022603"/>
    </source>
</evidence>
<keyword evidence="6" id="KW-0175">Coiled coil</keyword>
<protein>
    <recommendedName>
        <fullName evidence="1">DNA (cytosine-5-)-methyltransferase</fullName>
        <ecNumber evidence="1">2.1.1.37</ecNumber>
    </recommendedName>
</protein>
<dbReference type="InterPro" id="IPR001525">
    <property type="entry name" value="C5_MeTfrase"/>
</dbReference>
<evidence type="ECO:0000256" key="3">
    <source>
        <dbReference type="ARBA" id="ARBA00022679"/>
    </source>
</evidence>
<proteinExistence type="inferred from homology"/>
<dbReference type="PROSITE" id="PS51679">
    <property type="entry name" value="SAM_MT_C5"/>
    <property type="match status" value="1"/>
</dbReference>
<sequence length="804" mass="92419">MTHSEESLISAITISQTKVEKLKAEWQNKLELYEQLVPDKQSRELCNEAISKEYNRKIKLEKEKEQSLNEKLELLQEKNIRKRRHVETVARRQRRQEVVANSDSSERFECSSNDESSEDESFDNESSDGEISEGESFDNDRSYSESFHHERSENEDDSSDQEFQSDNKVQPISSNDGNDIQHENEKGVEIIEINDTFDDDDENDSHRDDDDDDVLESNRNNDMNTHVTDNDSESCTCHDSEDHNSSTMSINHGEQGRNELSDLEDEGYQDTSMNQENDQSIDSRLESGENSSDDEDSFDYNDDDDDEDSISKEVRNEQVTRIKESKLEMILQGFRGDPALHLHGRESNRQTNIEATKRKFDPDSVNYQGRTFNKNQCYHMSSKDAMMGIYAFLNENTARCILIVKFEDTILGMEDIDSKYTADFPSQYVQVFNHIHEISLSELEHRSDVQIIPDLIYEPQSLGSWTSFGYFYDRKKIKIIREKTDVRSIEIFAGPGGSLQGYHANDFKTVLAVEKDEASVNTLRANNPSLDDKIFHGCVRDFIRNYISGALKHILGRIDHVHLSPPCQGFSTANRNTELSESDKENNDLSLLTIDIIRMTKCTTAVFENVNGMWRRKNIHYMIKIVTELLKMGYQVRCAELQACNYGDPQKRPRFFMFISKKGVPIANIPRSKHGEDPHLLPFFTVKQAFCDLKDDGTILNMQGKSTSVRPGMHGVVRLEADSIAPAIRANSIPPYHYEEDRCINVREAATLQGFPTDYIFHGSITEQYRQAGNSIPRKTITAVAREIKEVQQYEYYDDENCIL</sequence>
<dbReference type="GO" id="GO:0044027">
    <property type="term" value="P:negative regulation of gene expression via chromosomal CpG island methylation"/>
    <property type="evidence" value="ECO:0007669"/>
    <property type="project" value="TreeGrafter"/>
</dbReference>
<name>A0AAD3CKI9_9STRA</name>
<feature type="compositionally biased region" description="Basic and acidic residues" evidence="7">
    <location>
        <begin position="138"/>
        <end position="152"/>
    </location>
</feature>
<evidence type="ECO:0000256" key="6">
    <source>
        <dbReference type="SAM" id="Coils"/>
    </source>
</evidence>
<gene>
    <name evidence="8" type="ORF">CTEN210_03824</name>
</gene>
<reference evidence="8 9" key="1">
    <citation type="journal article" date="2021" name="Sci. Rep.">
        <title>The genome of the diatom Chaetoceros tenuissimus carries an ancient integrated fragment of an extant virus.</title>
        <authorList>
            <person name="Hongo Y."/>
            <person name="Kimura K."/>
            <person name="Takaki Y."/>
            <person name="Yoshida Y."/>
            <person name="Baba S."/>
            <person name="Kobayashi G."/>
            <person name="Nagasaki K."/>
            <person name="Hano T."/>
            <person name="Tomaru Y."/>
        </authorList>
    </citation>
    <scope>NUCLEOTIDE SEQUENCE [LARGE SCALE GENOMIC DNA]</scope>
    <source>
        <strain evidence="8 9">NIES-3715</strain>
    </source>
</reference>
<feature type="compositionally biased region" description="Polar residues" evidence="7">
    <location>
        <begin position="269"/>
        <end position="280"/>
    </location>
</feature>
<evidence type="ECO:0000256" key="4">
    <source>
        <dbReference type="ARBA" id="ARBA00022691"/>
    </source>
</evidence>
<keyword evidence="2 5" id="KW-0489">Methyltransferase</keyword>
<evidence type="ECO:0000313" key="8">
    <source>
        <dbReference type="EMBL" id="GFH47349.1"/>
    </source>
</evidence>
<evidence type="ECO:0000256" key="1">
    <source>
        <dbReference type="ARBA" id="ARBA00011975"/>
    </source>
</evidence>
<dbReference type="AlphaFoldDB" id="A0AAD3CKI9"/>
<feature type="compositionally biased region" description="Acidic residues" evidence="7">
    <location>
        <begin position="195"/>
        <end position="215"/>
    </location>
</feature>
<dbReference type="InterPro" id="IPR050390">
    <property type="entry name" value="C5-Methyltransferase"/>
</dbReference>
<feature type="compositionally biased region" description="Polar residues" evidence="7">
    <location>
        <begin position="217"/>
        <end position="235"/>
    </location>
</feature>
<dbReference type="EMBL" id="BLLK01000023">
    <property type="protein sequence ID" value="GFH47349.1"/>
    <property type="molecule type" value="Genomic_DNA"/>
</dbReference>
<feature type="compositionally biased region" description="Acidic residues" evidence="7">
    <location>
        <begin position="115"/>
        <end position="137"/>
    </location>
</feature>
<feature type="compositionally biased region" description="Polar residues" evidence="7">
    <location>
        <begin position="168"/>
        <end position="178"/>
    </location>
</feature>
<comment type="caution">
    <text evidence="8">The sequence shown here is derived from an EMBL/GenBank/DDBJ whole genome shotgun (WGS) entry which is preliminary data.</text>
</comment>
<accession>A0AAD3CKI9</accession>
<feature type="coiled-coil region" evidence="6">
    <location>
        <begin position="50"/>
        <end position="78"/>
    </location>
</feature>
<dbReference type="PANTHER" id="PTHR10629:SF52">
    <property type="entry name" value="DNA (CYTOSINE-5)-METHYLTRANSFERASE 1"/>
    <property type="match status" value="1"/>
</dbReference>
<keyword evidence="9" id="KW-1185">Reference proteome</keyword>
<organism evidence="8 9">
    <name type="scientific">Chaetoceros tenuissimus</name>
    <dbReference type="NCBI Taxonomy" id="426638"/>
    <lineage>
        <taxon>Eukaryota</taxon>
        <taxon>Sar</taxon>
        <taxon>Stramenopiles</taxon>
        <taxon>Ochrophyta</taxon>
        <taxon>Bacillariophyta</taxon>
        <taxon>Coscinodiscophyceae</taxon>
        <taxon>Chaetocerotophycidae</taxon>
        <taxon>Chaetocerotales</taxon>
        <taxon>Chaetocerotaceae</taxon>
        <taxon>Chaetoceros</taxon>
    </lineage>
</organism>